<dbReference type="GO" id="GO:0043138">
    <property type="term" value="F:3'-5' DNA helicase activity"/>
    <property type="evidence" value="ECO:0007669"/>
    <property type="project" value="UniProtKB-EC"/>
</dbReference>
<gene>
    <name evidence="11" type="ORF">E4O92_06285</name>
</gene>
<dbReference type="InterPro" id="IPR000212">
    <property type="entry name" value="DNA_helicase_UvrD/REP"/>
</dbReference>
<dbReference type="GO" id="GO:0000724">
    <property type="term" value="P:double-strand break repair via homologous recombination"/>
    <property type="evidence" value="ECO:0007669"/>
    <property type="project" value="TreeGrafter"/>
</dbReference>
<evidence type="ECO:0000256" key="2">
    <source>
        <dbReference type="ARBA" id="ARBA00022801"/>
    </source>
</evidence>
<organism evidence="11 12">
    <name type="scientific">Massilia horti</name>
    <dbReference type="NCBI Taxonomy" id="2562153"/>
    <lineage>
        <taxon>Bacteria</taxon>
        <taxon>Pseudomonadati</taxon>
        <taxon>Pseudomonadota</taxon>
        <taxon>Betaproteobacteria</taxon>
        <taxon>Burkholderiales</taxon>
        <taxon>Oxalobacteraceae</taxon>
        <taxon>Telluria group</taxon>
        <taxon>Massilia</taxon>
    </lineage>
</organism>
<dbReference type="OrthoDB" id="5318045at2"/>
<dbReference type="InterPro" id="IPR014016">
    <property type="entry name" value="UvrD-like_ATP-bd"/>
</dbReference>
<comment type="catalytic activity">
    <reaction evidence="8">
        <text>ATP + H2O = ADP + phosphate + H(+)</text>
        <dbReference type="Rhea" id="RHEA:13065"/>
        <dbReference type="ChEBI" id="CHEBI:15377"/>
        <dbReference type="ChEBI" id="CHEBI:15378"/>
        <dbReference type="ChEBI" id="CHEBI:30616"/>
        <dbReference type="ChEBI" id="CHEBI:43474"/>
        <dbReference type="ChEBI" id="CHEBI:456216"/>
        <dbReference type="EC" id="5.6.2.4"/>
    </reaction>
</comment>
<dbReference type="Pfam" id="PF13361">
    <property type="entry name" value="UvrD_C"/>
    <property type="match status" value="1"/>
</dbReference>
<comment type="caution">
    <text evidence="11">The sequence shown here is derived from an EMBL/GenBank/DDBJ whole genome shotgun (WGS) entry which is preliminary data.</text>
</comment>
<evidence type="ECO:0000313" key="11">
    <source>
        <dbReference type="EMBL" id="TFW33598.1"/>
    </source>
</evidence>
<dbReference type="EC" id="5.6.2.4" evidence="7"/>
<keyword evidence="3 11" id="KW-0347">Helicase</keyword>
<reference evidence="11 12" key="1">
    <citation type="submission" date="2019-03" db="EMBL/GenBank/DDBJ databases">
        <title>Draft genome of Massilia hortus sp. nov., a novel bacterial species of the Oxalobacteraceae family.</title>
        <authorList>
            <person name="Peta V."/>
            <person name="Raths R."/>
            <person name="Bucking H."/>
        </authorList>
    </citation>
    <scope>NUCLEOTIDE SEQUENCE [LARGE SCALE GENOMIC DNA]</scope>
    <source>
        <strain evidence="11 12">ONC3</strain>
    </source>
</reference>
<dbReference type="EMBL" id="SPUM01000038">
    <property type="protein sequence ID" value="TFW33598.1"/>
    <property type="molecule type" value="Genomic_DNA"/>
</dbReference>
<evidence type="ECO:0000256" key="7">
    <source>
        <dbReference type="ARBA" id="ARBA00034808"/>
    </source>
</evidence>
<dbReference type="Proteomes" id="UP000297258">
    <property type="component" value="Unassembled WGS sequence"/>
</dbReference>
<sequence>MKLTDEQANAVDLFKTSQSLKISAFAGTGKTSTLVEVGKATRRNGLYLAFNKKVATEAVTKFPKNVDCKTTHALAYRAVANIYGGDEEKLTQRLRGNHVAQLLNLEEIAVGNITLKPRSLGFLTAKTIQRFCQSGDDELVVHHVPLFGKLRWLDPEYRDEFREYVSKLAAHLWDRMLDPASDAPLGHDGYLKRWSLSRPKLNCDFLLLDEAQDTNEAVLSVLRIQDSHLTLVGDRYQQIYEWRGAINAMASVKTEAETALTRSFRFGDSVADAATSILRILGETKRVVGDPNRDTKIAAAGSTGTTICRTNAGVVKVVVDALAGSRRPHVVGGIDDLVGMLQDVSRLKRRTSAVSPEFFGFANWAEVVEFSESEEGEYLRSFVKIVPTHGEVVLLQMLGSVSPDAAKADLIVSTGHKAKGQEWDSVTLFSDFEPRLNKENPPKLVLNEEEARLLYVAVTRARKLLVVPSRLAERWNVPATRVLATTQPPVAAPISRMPAKPLPQLPQFARPVLPSLAEKVK</sequence>
<evidence type="ECO:0000256" key="4">
    <source>
        <dbReference type="ARBA" id="ARBA00022840"/>
    </source>
</evidence>
<dbReference type="PANTHER" id="PTHR11070">
    <property type="entry name" value="UVRD / RECB / PCRA DNA HELICASE FAMILY MEMBER"/>
    <property type="match status" value="1"/>
</dbReference>
<keyword evidence="1" id="KW-0547">Nucleotide-binding</keyword>
<dbReference type="SUPFAM" id="SSF52540">
    <property type="entry name" value="P-loop containing nucleoside triphosphate hydrolases"/>
    <property type="match status" value="1"/>
</dbReference>
<evidence type="ECO:0000313" key="12">
    <source>
        <dbReference type="Proteomes" id="UP000297258"/>
    </source>
</evidence>
<dbReference type="GO" id="GO:0003677">
    <property type="term" value="F:DNA binding"/>
    <property type="evidence" value="ECO:0007669"/>
    <property type="project" value="InterPro"/>
</dbReference>
<comment type="catalytic activity">
    <reaction evidence="6">
        <text>Couples ATP hydrolysis with the unwinding of duplex DNA by translocating in the 3'-5' direction.</text>
        <dbReference type="EC" id="5.6.2.4"/>
    </reaction>
</comment>
<feature type="domain" description="UvrD-like helicase C-terminal" evidence="10">
    <location>
        <begin position="408"/>
        <end position="467"/>
    </location>
</feature>
<dbReference type="GO" id="GO:0016887">
    <property type="term" value="F:ATP hydrolysis activity"/>
    <property type="evidence" value="ECO:0007669"/>
    <property type="project" value="RHEA"/>
</dbReference>
<dbReference type="Gene3D" id="3.40.50.300">
    <property type="entry name" value="P-loop containing nucleotide triphosphate hydrolases"/>
    <property type="match status" value="2"/>
</dbReference>
<accession>A0A4Y9T1W7</accession>
<feature type="domain" description="UvrD-like helicase ATP-binding" evidence="9">
    <location>
        <begin position="3"/>
        <end position="247"/>
    </location>
</feature>
<evidence type="ECO:0000256" key="3">
    <source>
        <dbReference type="ARBA" id="ARBA00022806"/>
    </source>
</evidence>
<name>A0A4Y9T1W7_9BURK</name>
<dbReference type="RefSeq" id="WP_135188897.1">
    <property type="nucleotide sequence ID" value="NZ_SPUM01000038.1"/>
</dbReference>
<keyword evidence="5" id="KW-0413">Isomerase</keyword>
<evidence type="ECO:0000256" key="1">
    <source>
        <dbReference type="ARBA" id="ARBA00022741"/>
    </source>
</evidence>
<keyword evidence="4" id="KW-0067">ATP-binding</keyword>
<dbReference type="PANTHER" id="PTHR11070:SF30">
    <property type="entry name" value="F-BOX DNA HELICASE 1"/>
    <property type="match status" value="1"/>
</dbReference>
<evidence type="ECO:0000259" key="9">
    <source>
        <dbReference type="Pfam" id="PF00580"/>
    </source>
</evidence>
<evidence type="ECO:0000256" key="5">
    <source>
        <dbReference type="ARBA" id="ARBA00023235"/>
    </source>
</evidence>
<dbReference type="Pfam" id="PF00580">
    <property type="entry name" value="UvrD-helicase"/>
    <property type="match status" value="1"/>
</dbReference>
<keyword evidence="2" id="KW-0378">Hydrolase</keyword>
<evidence type="ECO:0000256" key="6">
    <source>
        <dbReference type="ARBA" id="ARBA00034617"/>
    </source>
</evidence>
<dbReference type="InterPro" id="IPR027417">
    <property type="entry name" value="P-loop_NTPase"/>
</dbReference>
<dbReference type="GO" id="GO:0005524">
    <property type="term" value="F:ATP binding"/>
    <property type="evidence" value="ECO:0007669"/>
    <property type="project" value="UniProtKB-KW"/>
</dbReference>
<evidence type="ECO:0000259" key="10">
    <source>
        <dbReference type="Pfam" id="PF13361"/>
    </source>
</evidence>
<proteinExistence type="predicted"/>
<dbReference type="GO" id="GO:0031297">
    <property type="term" value="P:replication fork processing"/>
    <property type="evidence" value="ECO:0007669"/>
    <property type="project" value="TreeGrafter"/>
</dbReference>
<dbReference type="InterPro" id="IPR014017">
    <property type="entry name" value="DNA_helicase_UvrD-like_C"/>
</dbReference>
<protein>
    <recommendedName>
        <fullName evidence="7">DNA 3'-5' helicase</fullName>
        <ecNumber evidence="7">5.6.2.4</ecNumber>
    </recommendedName>
</protein>
<dbReference type="AlphaFoldDB" id="A0A4Y9T1W7"/>
<keyword evidence="12" id="KW-1185">Reference proteome</keyword>
<evidence type="ECO:0000256" key="8">
    <source>
        <dbReference type="ARBA" id="ARBA00048988"/>
    </source>
</evidence>